<comment type="caution">
    <text evidence="1">The sequence shown here is derived from an EMBL/GenBank/DDBJ whole genome shotgun (WGS) entry which is preliminary data.</text>
</comment>
<organism evidence="1">
    <name type="scientific">Sesamum latifolium</name>
    <dbReference type="NCBI Taxonomy" id="2727402"/>
    <lineage>
        <taxon>Eukaryota</taxon>
        <taxon>Viridiplantae</taxon>
        <taxon>Streptophyta</taxon>
        <taxon>Embryophyta</taxon>
        <taxon>Tracheophyta</taxon>
        <taxon>Spermatophyta</taxon>
        <taxon>Magnoliopsida</taxon>
        <taxon>eudicotyledons</taxon>
        <taxon>Gunneridae</taxon>
        <taxon>Pentapetalae</taxon>
        <taxon>asterids</taxon>
        <taxon>lamiids</taxon>
        <taxon>Lamiales</taxon>
        <taxon>Pedaliaceae</taxon>
        <taxon>Sesamum</taxon>
    </lineage>
</organism>
<name>A0AAW2XL16_9LAMI</name>
<protein>
    <submittedName>
        <fullName evidence="1">Uncharacterized protein</fullName>
    </submittedName>
</protein>
<gene>
    <name evidence="1" type="ORF">Slati_0826400</name>
</gene>
<evidence type="ECO:0000313" key="1">
    <source>
        <dbReference type="EMBL" id="KAL0454872.1"/>
    </source>
</evidence>
<proteinExistence type="predicted"/>
<accession>A0AAW2XL16</accession>
<reference evidence="1" key="1">
    <citation type="submission" date="2020-06" db="EMBL/GenBank/DDBJ databases">
        <authorList>
            <person name="Li T."/>
            <person name="Hu X."/>
            <person name="Zhang T."/>
            <person name="Song X."/>
            <person name="Zhang H."/>
            <person name="Dai N."/>
            <person name="Sheng W."/>
            <person name="Hou X."/>
            <person name="Wei L."/>
        </authorList>
    </citation>
    <scope>NUCLEOTIDE SEQUENCE</scope>
    <source>
        <strain evidence="1">KEN1</strain>
        <tissue evidence="1">Leaf</tissue>
    </source>
</reference>
<sequence>MADGTRLKEIQETQKKIDLLLIDERARRQAGEEQTHAHLDQLIEAQDGLQDAVMNVEHALIIVQQQLQSVVEQLQLYNKNKSILGEGLPAYVERGSSSHVTAHHSVGNEYTNPFNSGSYNALHRMEFPLFNGEDARIWIRTCMRYFR</sequence>
<dbReference type="EMBL" id="JACGWN010000003">
    <property type="protein sequence ID" value="KAL0454872.1"/>
    <property type="molecule type" value="Genomic_DNA"/>
</dbReference>
<dbReference type="AlphaFoldDB" id="A0AAW2XL16"/>
<reference evidence="1" key="2">
    <citation type="journal article" date="2024" name="Plant">
        <title>Genomic evolution and insights into agronomic trait innovations of Sesamum species.</title>
        <authorList>
            <person name="Miao H."/>
            <person name="Wang L."/>
            <person name="Qu L."/>
            <person name="Liu H."/>
            <person name="Sun Y."/>
            <person name="Le M."/>
            <person name="Wang Q."/>
            <person name="Wei S."/>
            <person name="Zheng Y."/>
            <person name="Lin W."/>
            <person name="Duan Y."/>
            <person name="Cao H."/>
            <person name="Xiong S."/>
            <person name="Wang X."/>
            <person name="Wei L."/>
            <person name="Li C."/>
            <person name="Ma Q."/>
            <person name="Ju M."/>
            <person name="Zhao R."/>
            <person name="Li G."/>
            <person name="Mu C."/>
            <person name="Tian Q."/>
            <person name="Mei H."/>
            <person name="Zhang T."/>
            <person name="Gao T."/>
            <person name="Zhang H."/>
        </authorList>
    </citation>
    <scope>NUCLEOTIDE SEQUENCE</scope>
    <source>
        <strain evidence="1">KEN1</strain>
    </source>
</reference>